<evidence type="ECO:0000313" key="2">
    <source>
        <dbReference type="Proteomes" id="UP000887458"/>
    </source>
</evidence>
<evidence type="ECO:0000313" key="1">
    <source>
        <dbReference type="EMBL" id="KAH9421331.1"/>
    </source>
</evidence>
<feature type="non-terminal residue" evidence="1">
    <location>
        <position position="56"/>
    </location>
</feature>
<reference evidence="1 2" key="2">
    <citation type="journal article" date="2022" name="Mol. Biol. Evol.">
        <title>Comparative Genomics Reveals Insights into the Divergent Evolution of Astigmatic Mites and Household Pest Adaptations.</title>
        <authorList>
            <person name="Xiong Q."/>
            <person name="Wan A.T."/>
            <person name="Liu X."/>
            <person name="Fung C.S."/>
            <person name="Xiao X."/>
            <person name="Malainual N."/>
            <person name="Hou J."/>
            <person name="Wang L."/>
            <person name="Wang M."/>
            <person name="Yang K.Y."/>
            <person name="Cui Y."/>
            <person name="Leung E.L."/>
            <person name="Nong W."/>
            <person name="Shin S.K."/>
            <person name="Au S.W."/>
            <person name="Jeong K.Y."/>
            <person name="Chew F.T."/>
            <person name="Hui J.H."/>
            <person name="Leung T.F."/>
            <person name="Tungtrongchitr A."/>
            <person name="Zhong N."/>
            <person name="Liu Z."/>
            <person name="Tsui S.K."/>
        </authorList>
    </citation>
    <scope>NUCLEOTIDE SEQUENCE [LARGE SCALE GENOMIC DNA]</scope>
    <source>
        <strain evidence="1">Derp</strain>
    </source>
</reference>
<keyword evidence="2" id="KW-1185">Reference proteome</keyword>
<proteinExistence type="predicted"/>
<reference evidence="1 2" key="1">
    <citation type="journal article" date="2018" name="J. Allergy Clin. Immunol.">
        <title>High-quality assembly of Dermatophagoides pteronyssinus genome and transcriptome reveals a wide range of novel allergens.</title>
        <authorList>
            <person name="Liu X.Y."/>
            <person name="Yang K.Y."/>
            <person name="Wang M.Q."/>
            <person name="Kwok J.S."/>
            <person name="Zeng X."/>
            <person name="Yang Z."/>
            <person name="Xiao X.J."/>
            <person name="Lau C.P."/>
            <person name="Li Y."/>
            <person name="Huang Z.M."/>
            <person name="Ba J.G."/>
            <person name="Yim A.K."/>
            <person name="Ouyang C.Y."/>
            <person name="Ngai S.M."/>
            <person name="Chan T.F."/>
            <person name="Leung E.L."/>
            <person name="Liu L."/>
            <person name="Liu Z.G."/>
            <person name="Tsui S.K."/>
        </authorList>
    </citation>
    <scope>NUCLEOTIDE SEQUENCE [LARGE SCALE GENOMIC DNA]</scope>
    <source>
        <strain evidence="1">Derp</strain>
    </source>
</reference>
<sequence>MSTDKLLTIIRSHSLQGQYTQMAEFIFSDISFKNSLIVDELIRNLDIQENTVAILY</sequence>
<dbReference type="EMBL" id="NJHN03000043">
    <property type="protein sequence ID" value="KAH9421331.1"/>
    <property type="molecule type" value="Genomic_DNA"/>
</dbReference>
<dbReference type="Proteomes" id="UP000887458">
    <property type="component" value="Unassembled WGS sequence"/>
</dbReference>
<gene>
    <name evidence="1" type="ORF">DERP_013781</name>
</gene>
<name>A0ABQ8JG80_DERPT</name>
<comment type="caution">
    <text evidence="1">The sequence shown here is derived from an EMBL/GenBank/DDBJ whole genome shotgun (WGS) entry which is preliminary data.</text>
</comment>
<accession>A0ABQ8JG80</accession>
<protein>
    <submittedName>
        <fullName evidence="1">Uncharacterized protein</fullName>
    </submittedName>
</protein>
<organism evidence="1 2">
    <name type="scientific">Dermatophagoides pteronyssinus</name>
    <name type="common">European house dust mite</name>
    <dbReference type="NCBI Taxonomy" id="6956"/>
    <lineage>
        <taxon>Eukaryota</taxon>
        <taxon>Metazoa</taxon>
        <taxon>Ecdysozoa</taxon>
        <taxon>Arthropoda</taxon>
        <taxon>Chelicerata</taxon>
        <taxon>Arachnida</taxon>
        <taxon>Acari</taxon>
        <taxon>Acariformes</taxon>
        <taxon>Sarcoptiformes</taxon>
        <taxon>Astigmata</taxon>
        <taxon>Psoroptidia</taxon>
        <taxon>Analgoidea</taxon>
        <taxon>Pyroglyphidae</taxon>
        <taxon>Dermatophagoidinae</taxon>
        <taxon>Dermatophagoides</taxon>
    </lineage>
</organism>